<accession>A0ABV7EWL2</accession>
<evidence type="ECO:0000313" key="3">
    <source>
        <dbReference type="Proteomes" id="UP001595530"/>
    </source>
</evidence>
<sequence length="114" mass="13270">MNKFVEIRSYHLKPGTRAEFDRVAREMAVPMLLRWAVDVVAFGPSPHDDESYYLMRAYGSLAERQQSQDDFYGSDEWKSGPREAILALIDSFTSVVIEMAKCSTHRRRYRNLSF</sequence>
<dbReference type="Gene3D" id="3.30.70.100">
    <property type="match status" value="1"/>
</dbReference>
<proteinExistence type="predicted"/>
<protein>
    <submittedName>
        <fullName evidence="2">NIPSNAP family protein</fullName>
    </submittedName>
</protein>
<dbReference type="InterPro" id="IPR012577">
    <property type="entry name" value="NIPSNAP"/>
</dbReference>
<dbReference type="EMBL" id="JBHRTP010000008">
    <property type="protein sequence ID" value="MFC3107139.1"/>
    <property type="molecule type" value="Genomic_DNA"/>
</dbReference>
<keyword evidence="3" id="KW-1185">Reference proteome</keyword>
<evidence type="ECO:0000313" key="2">
    <source>
        <dbReference type="EMBL" id="MFC3107139.1"/>
    </source>
</evidence>
<dbReference type="Pfam" id="PF07978">
    <property type="entry name" value="NIPSNAP"/>
    <property type="match status" value="1"/>
</dbReference>
<dbReference type="InterPro" id="IPR011008">
    <property type="entry name" value="Dimeric_a/b-barrel"/>
</dbReference>
<evidence type="ECO:0000259" key="1">
    <source>
        <dbReference type="Pfam" id="PF07978"/>
    </source>
</evidence>
<gene>
    <name evidence="2" type="ORF">ACFOFO_04030</name>
</gene>
<dbReference type="RefSeq" id="WP_390330897.1">
    <property type="nucleotide sequence ID" value="NZ_JBHRTP010000008.1"/>
</dbReference>
<reference evidence="3" key="1">
    <citation type="journal article" date="2019" name="Int. J. Syst. Evol. Microbiol.">
        <title>The Global Catalogue of Microorganisms (GCM) 10K type strain sequencing project: providing services to taxonomists for standard genome sequencing and annotation.</title>
        <authorList>
            <consortium name="The Broad Institute Genomics Platform"/>
            <consortium name="The Broad Institute Genome Sequencing Center for Infectious Disease"/>
            <person name="Wu L."/>
            <person name="Ma J."/>
        </authorList>
    </citation>
    <scope>NUCLEOTIDE SEQUENCE [LARGE SCALE GENOMIC DNA]</scope>
    <source>
        <strain evidence="3">KCTC 42986</strain>
    </source>
</reference>
<dbReference type="Proteomes" id="UP001595530">
    <property type="component" value="Unassembled WGS sequence"/>
</dbReference>
<dbReference type="SUPFAM" id="SSF54909">
    <property type="entry name" value="Dimeric alpha+beta barrel"/>
    <property type="match status" value="1"/>
</dbReference>
<comment type="caution">
    <text evidence="2">The sequence shown here is derived from an EMBL/GenBank/DDBJ whole genome shotgun (WGS) entry which is preliminary data.</text>
</comment>
<organism evidence="2 3">
    <name type="scientific">Undibacterium arcticum</name>
    <dbReference type="NCBI Taxonomy" id="1762892"/>
    <lineage>
        <taxon>Bacteria</taxon>
        <taxon>Pseudomonadati</taxon>
        <taxon>Pseudomonadota</taxon>
        <taxon>Betaproteobacteria</taxon>
        <taxon>Burkholderiales</taxon>
        <taxon>Oxalobacteraceae</taxon>
        <taxon>Undibacterium</taxon>
    </lineage>
</organism>
<name>A0ABV7EWL2_9BURK</name>
<feature type="domain" description="NIPSNAP" evidence="1">
    <location>
        <begin position="5"/>
        <end position="80"/>
    </location>
</feature>